<sequence length="134" mass="15257">KLKTLRRQATAVQIQQADDKTKTIWRVINRERKPTQDTEKSIKLEINGLKTNNPQNVANHLNEFFVNIANDTLAQNPQNHNQPAEITEVRCQIPEMSLQLTNEQELTQVINILKNKTSAGVDDISASLLKKCKE</sequence>
<reference evidence="1" key="1">
    <citation type="submission" date="2015-11" db="EMBL/GenBank/DDBJ databases">
        <title>De novo transcriptome assembly of four potential Pierce s Disease insect vectors from Arizona vineyards.</title>
        <authorList>
            <person name="Tassone E.E."/>
        </authorList>
    </citation>
    <scope>NUCLEOTIDE SEQUENCE</scope>
</reference>
<name>A0A1B6JCE3_9HEMI</name>
<gene>
    <name evidence="1" type="ORF">g.814</name>
</gene>
<dbReference type="AlphaFoldDB" id="A0A1B6JCE3"/>
<protein>
    <recommendedName>
        <fullName evidence="2">Reverse transcriptase domain-containing protein</fullName>
    </recommendedName>
</protein>
<proteinExistence type="predicted"/>
<dbReference type="EMBL" id="GECU01010834">
    <property type="protein sequence ID" value="JAS96872.1"/>
    <property type="molecule type" value="Transcribed_RNA"/>
</dbReference>
<evidence type="ECO:0008006" key="2">
    <source>
        <dbReference type="Google" id="ProtNLM"/>
    </source>
</evidence>
<feature type="non-terminal residue" evidence="1">
    <location>
        <position position="134"/>
    </location>
</feature>
<evidence type="ECO:0000313" key="1">
    <source>
        <dbReference type="EMBL" id="JAS96872.1"/>
    </source>
</evidence>
<feature type="non-terminal residue" evidence="1">
    <location>
        <position position="1"/>
    </location>
</feature>
<organism evidence="1">
    <name type="scientific">Homalodisca liturata</name>
    <dbReference type="NCBI Taxonomy" id="320908"/>
    <lineage>
        <taxon>Eukaryota</taxon>
        <taxon>Metazoa</taxon>
        <taxon>Ecdysozoa</taxon>
        <taxon>Arthropoda</taxon>
        <taxon>Hexapoda</taxon>
        <taxon>Insecta</taxon>
        <taxon>Pterygota</taxon>
        <taxon>Neoptera</taxon>
        <taxon>Paraneoptera</taxon>
        <taxon>Hemiptera</taxon>
        <taxon>Auchenorrhyncha</taxon>
        <taxon>Membracoidea</taxon>
        <taxon>Cicadellidae</taxon>
        <taxon>Cicadellinae</taxon>
        <taxon>Proconiini</taxon>
        <taxon>Homalodisca</taxon>
    </lineage>
</organism>
<accession>A0A1B6JCE3</accession>